<evidence type="ECO:0000256" key="7">
    <source>
        <dbReference type="PIRSR" id="PIRSR604808-3"/>
    </source>
</evidence>
<evidence type="ECO:0000256" key="6">
    <source>
        <dbReference type="PIRSR" id="PIRSR604808-2"/>
    </source>
</evidence>
<feature type="site" description="Interaction with DNA substrate" evidence="7">
    <location>
        <position position="248"/>
    </location>
</feature>
<evidence type="ECO:0000256" key="2">
    <source>
        <dbReference type="ARBA" id="ARBA00022723"/>
    </source>
</evidence>
<dbReference type="NCBIfam" id="TIGR00633">
    <property type="entry name" value="xth"/>
    <property type="match status" value="1"/>
</dbReference>
<evidence type="ECO:0000256" key="3">
    <source>
        <dbReference type="ARBA" id="ARBA00022801"/>
    </source>
</evidence>
<comment type="similarity">
    <text evidence="1">Belongs to the DNA repair enzymes AP/ExoA family.</text>
</comment>
<feature type="binding site" evidence="6">
    <location>
        <position position="247"/>
    </location>
    <ligand>
        <name>Mg(2+)</name>
        <dbReference type="ChEBI" id="CHEBI:18420"/>
        <label>1</label>
    </ligand>
</feature>
<feature type="domain" description="Endonuclease/exonuclease/phosphatase" evidence="9">
    <location>
        <begin position="4"/>
        <end position="248"/>
    </location>
</feature>
<dbReference type="InterPro" id="IPR036691">
    <property type="entry name" value="Endo/exonu/phosph_ase_sf"/>
</dbReference>
<feature type="site" description="Transition state stabilizer" evidence="7">
    <location>
        <position position="149"/>
    </location>
</feature>
<evidence type="ECO:0000259" key="9">
    <source>
        <dbReference type="Pfam" id="PF03372"/>
    </source>
</evidence>
<dbReference type="RefSeq" id="WP_130507828.1">
    <property type="nucleotide sequence ID" value="NZ_SHKY01000001.1"/>
</dbReference>
<dbReference type="SUPFAM" id="SSF56219">
    <property type="entry name" value="DNase I-like"/>
    <property type="match status" value="1"/>
</dbReference>
<sequence length="260" mass="27959">MRFATWNVNSVKARLPRLLQWLADTGPDVVCLQETKVAADGFPAEEVAALGYACAAYGQGRWNGVALLSRIGLDDVRHGFPGEPGFPEPEARAISAICGGVRFTSVYVPNGRTPQDPHYDYKLRWLAAFRDALATDVAAGPTVAAGDFNVAPTDDDVWDPALFVGATHVTAPERQALAEILAVGLTDIVPRPLKGDHPFTYWDYRAGMFHQNKGMRIDLVYGTPAVAAAVRDAVVDREARKGKGPSDHAPIVVDLDPVAG</sequence>
<keyword evidence="4 6" id="KW-0460">Magnesium</keyword>
<evidence type="ECO:0000313" key="10">
    <source>
        <dbReference type="EMBL" id="RZU48608.1"/>
    </source>
</evidence>
<feature type="binding site" evidence="6">
    <location>
        <position position="147"/>
    </location>
    <ligand>
        <name>Mg(2+)</name>
        <dbReference type="ChEBI" id="CHEBI:18420"/>
        <label>1</label>
    </ligand>
</feature>
<dbReference type="AlphaFoldDB" id="A0A4Q7ZD89"/>
<proteinExistence type="inferred from homology"/>
<dbReference type="EMBL" id="SHKY01000001">
    <property type="protein sequence ID" value="RZU48608.1"/>
    <property type="molecule type" value="Genomic_DNA"/>
</dbReference>
<dbReference type="InterPro" id="IPR004808">
    <property type="entry name" value="AP_endonuc_1"/>
</dbReference>
<keyword evidence="3" id="KW-0378">Hydrolase</keyword>
<evidence type="ECO:0000256" key="8">
    <source>
        <dbReference type="SAM" id="MobiDB-lite"/>
    </source>
</evidence>
<feature type="binding site" evidence="6">
    <location>
        <position position="248"/>
    </location>
    <ligand>
        <name>Mg(2+)</name>
        <dbReference type="ChEBI" id="CHEBI:18420"/>
        <label>1</label>
    </ligand>
</feature>
<keyword evidence="2 6" id="KW-0479">Metal-binding</keyword>
<dbReference type="Gene3D" id="3.60.10.10">
    <property type="entry name" value="Endonuclease/exonuclease/phosphatase"/>
    <property type="match status" value="1"/>
</dbReference>
<dbReference type="GO" id="GO:0046872">
    <property type="term" value="F:metal ion binding"/>
    <property type="evidence" value="ECO:0007669"/>
    <property type="project" value="UniProtKB-KW"/>
</dbReference>
<feature type="binding site" evidence="6">
    <location>
        <position position="34"/>
    </location>
    <ligand>
        <name>Mg(2+)</name>
        <dbReference type="ChEBI" id="CHEBI:18420"/>
        <label>1</label>
    </ligand>
</feature>
<feature type="active site" description="Proton acceptor" evidence="5">
    <location>
        <position position="248"/>
    </location>
</feature>
<dbReference type="InterPro" id="IPR037493">
    <property type="entry name" value="ExoIII-like"/>
</dbReference>
<dbReference type="PROSITE" id="PS00726">
    <property type="entry name" value="AP_NUCLEASE_F1_1"/>
    <property type="match status" value="1"/>
</dbReference>
<comment type="cofactor">
    <cofactor evidence="6">
        <name>Mg(2+)</name>
        <dbReference type="ChEBI" id="CHEBI:18420"/>
    </cofactor>
    <cofactor evidence="6">
        <name>Mn(2+)</name>
        <dbReference type="ChEBI" id="CHEBI:29035"/>
    </cofactor>
    <text evidence="6">Probably binds two magnesium or manganese ions per subunit.</text>
</comment>
<feature type="active site" description="Proton donor/acceptor" evidence="5">
    <location>
        <position position="147"/>
    </location>
</feature>
<protein>
    <submittedName>
        <fullName evidence="10">Exodeoxyribonuclease-3</fullName>
    </submittedName>
</protein>
<feature type="site" description="Important for catalytic activity" evidence="7">
    <location>
        <position position="218"/>
    </location>
</feature>
<gene>
    <name evidence="10" type="ORF">EV385_0325</name>
</gene>
<feature type="active site" evidence="5">
    <location>
        <position position="107"/>
    </location>
</feature>
<comment type="caution">
    <text evidence="10">The sequence shown here is derived from an EMBL/GenBank/DDBJ whole genome shotgun (WGS) entry which is preliminary data.</text>
</comment>
<feature type="binding site" evidence="6">
    <location>
        <position position="7"/>
    </location>
    <ligand>
        <name>Mg(2+)</name>
        <dbReference type="ChEBI" id="CHEBI:18420"/>
        <label>1</label>
    </ligand>
</feature>
<name>A0A4Q7ZD89_9ACTN</name>
<dbReference type="PANTHER" id="PTHR43250:SF2">
    <property type="entry name" value="EXODEOXYRIBONUCLEASE III"/>
    <property type="match status" value="1"/>
</dbReference>
<evidence type="ECO:0000256" key="1">
    <source>
        <dbReference type="ARBA" id="ARBA00007092"/>
    </source>
</evidence>
<dbReference type="GO" id="GO:0006281">
    <property type="term" value="P:DNA repair"/>
    <property type="evidence" value="ECO:0007669"/>
    <property type="project" value="InterPro"/>
</dbReference>
<dbReference type="OrthoDB" id="9803914at2"/>
<keyword evidence="6" id="KW-0464">Manganese</keyword>
<evidence type="ECO:0000313" key="11">
    <source>
        <dbReference type="Proteomes" id="UP000292564"/>
    </source>
</evidence>
<dbReference type="PROSITE" id="PS51435">
    <property type="entry name" value="AP_NUCLEASE_F1_4"/>
    <property type="match status" value="1"/>
</dbReference>
<dbReference type="GO" id="GO:0003677">
    <property type="term" value="F:DNA binding"/>
    <property type="evidence" value="ECO:0007669"/>
    <property type="project" value="InterPro"/>
</dbReference>
<dbReference type="NCBIfam" id="TIGR00195">
    <property type="entry name" value="exoDNase_III"/>
    <property type="match status" value="1"/>
</dbReference>
<dbReference type="InterPro" id="IPR020847">
    <property type="entry name" value="AP_endonuclease_F1_BS"/>
</dbReference>
<evidence type="ECO:0000256" key="5">
    <source>
        <dbReference type="PIRSR" id="PIRSR604808-1"/>
    </source>
</evidence>
<dbReference type="GO" id="GO:0004519">
    <property type="term" value="F:endonuclease activity"/>
    <property type="evidence" value="ECO:0007669"/>
    <property type="project" value="InterPro"/>
</dbReference>
<reference evidence="10 11" key="1">
    <citation type="submission" date="2019-02" db="EMBL/GenBank/DDBJ databases">
        <title>Sequencing the genomes of 1000 actinobacteria strains.</title>
        <authorList>
            <person name="Klenk H.-P."/>
        </authorList>
    </citation>
    <scope>NUCLEOTIDE SEQUENCE [LARGE SCALE GENOMIC DNA]</scope>
    <source>
        <strain evidence="10 11">DSM 45162</strain>
    </source>
</reference>
<feature type="binding site" evidence="6">
    <location>
        <position position="149"/>
    </location>
    <ligand>
        <name>Mg(2+)</name>
        <dbReference type="ChEBI" id="CHEBI:18420"/>
        <label>1</label>
    </ligand>
</feature>
<dbReference type="Pfam" id="PF03372">
    <property type="entry name" value="Exo_endo_phos"/>
    <property type="match status" value="1"/>
</dbReference>
<dbReference type="PANTHER" id="PTHR43250">
    <property type="entry name" value="EXODEOXYRIBONUCLEASE III"/>
    <property type="match status" value="1"/>
</dbReference>
<accession>A0A4Q7ZD89</accession>
<dbReference type="InterPro" id="IPR005135">
    <property type="entry name" value="Endo/exonuclease/phosphatase"/>
</dbReference>
<organism evidence="10 11">
    <name type="scientific">Krasilnikovia cinnamomea</name>
    <dbReference type="NCBI Taxonomy" id="349313"/>
    <lineage>
        <taxon>Bacteria</taxon>
        <taxon>Bacillati</taxon>
        <taxon>Actinomycetota</taxon>
        <taxon>Actinomycetes</taxon>
        <taxon>Micromonosporales</taxon>
        <taxon>Micromonosporaceae</taxon>
        <taxon>Krasilnikovia</taxon>
    </lineage>
</organism>
<dbReference type="Proteomes" id="UP000292564">
    <property type="component" value="Unassembled WGS sequence"/>
</dbReference>
<feature type="region of interest" description="Disordered" evidence="8">
    <location>
        <begin position="238"/>
        <end position="260"/>
    </location>
</feature>
<dbReference type="CDD" id="cd09086">
    <property type="entry name" value="ExoIII-like_AP-endo"/>
    <property type="match status" value="1"/>
</dbReference>
<evidence type="ECO:0000256" key="4">
    <source>
        <dbReference type="ARBA" id="ARBA00022842"/>
    </source>
</evidence>
<keyword evidence="11" id="KW-1185">Reference proteome</keyword>
<dbReference type="GO" id="GO:0008311">
    <property type="term" value="F:double-stranded DNA 3'-5' DNA exonuclease activity"/>
    <property type="evidence" value="ECO:0007669"/>
    <property type="project" value="InterPro"/>
</dbReference>